<dbReference type="Proteomes" id="UP000076021">
    <property type="component" value="Chromosome"/>
</dbReference>
<dbReference type="Pfam" id="PF13302">
    <property type="entry name" value="Acetyltransf_3"/>
    <property type="match status" value="1"/>
</dbReference>
<dbReference type="SUPFAM" id="SSF55729">
    <property type="entry name" value="Acyl-CoA N-acyltransferases (Nat)"/>
    <property type="match status" value="1"/>
</dbReference>
<name>A0A143HH74_9BACL</name>
<gene>
    <name evidence="2" type="ORF">ATY39_12170</name>
</gene>
<dbReference type="PROSITE" id="PS51186">
    <property type="entry name" value="GNAT"/>
    <property type="match status" value="1"/>
</dbReference>
<proteinExistence type="predicted"/>
<feature type="domain" description="N-acetyltransferase" evidence="1">
    <location>
        <begin position="18"/>
        <end position="182"/>
    </location>
</feature>
<sequence length="189" mass="21900">MKMETVFGDLPTLETDRLLLRKIELEDKEDIYAYTSNEEVSKYVTWDTHKSLADTSGFIEFVLAQYRVKKIAPWGIEYKENGKLIGTIDFVMWQPNYHVAEIGYCLSQDFWGMGIVTEAANEVIKYGFTHMDLVRIQARCMAENIGSARVMEKIGMSFEGVMRKAMYTKGFQRDIKMYSILDEEFFATS</sequence>
<dbReference type="STRING" id="241244.ATY39_12170"/>
<keyword evidence="3" id="KW-1185">Reference proteome</keyword>
<dbReference type="OrthoDB" id="9785602at2"/>
<dbReference type="EMBL" id="CP014806">
    <property type="protein sequence ID" value="AMX01098.1"/>
    <property type="molecule type" value="Genomic_DNA"/>
</dbReference>
<dbReference type="GO" id="GO:0008999">
    <property type="term" value="F:protein-N-terminal-alanine acetyltransferase activity"/>
    <property type="evidence" value="ECO:0007669"/>
    <property type="project" value="TreeGrafter"/>
</dbReference>
<dbReference type="KEGG" id="rst:ATY39_12170"/>
<accession>A0A143HH74</accession>
<reference evidence="3" key="2">
    <citation type="submission" date="2016-03" db="EMBL/GenBank/DDBJ databases">
        <authorList>
            <person name="Ploux O."/>
        </authorList>
    </citation>
    <scope>NUCLEOTIDE SEQUENCE [LARGE SCALE GENOMIC DNA]</scope>
    <source>
        <strain evidence="3">PP9</strain>
    </source>
</reference>
<dbReference type="PANTHER" id="PTHR43792">
    <property type="entry name" value="GNAT FAMILY, PUTATIVE (AFU_ORTHOLOGUE AFUA_3G00765)-RELATED-RELATED"/>
    <property type="match status" value="1"/>
</dbReference>
<protein>
    <submittedName>
        <fullName evidence="2">GCN5 family acetyltransferase</fullName>
    </submittedName>
</protein>
<dbReference type="PANTHER" id="PTHR43792:SF9">
    <property type="entry name" value="RIBOSOMAL-PROTEIN-ALANINE ACETYLTRANSFERASE"/>
    <property type="match status" value="1"/>
</dbReference>
<dbReference type="InterPro" id="IPR016181">
    <property type="entry name" value="Acyl_CoA_acyltransferase"/>
</dbReference>
<evidence type="ECO:0000259" key="1">
    <source>
        <dbReference type="PROSITE" id="PS51186"/>
    </source>
</evidence>
<dbReference type="InterPro" id="IPR051531">
    <property type="entry name" value="N-acetyltransferase"/>
</dbReference>
<dbReference type="GO" id="GO:0005737">
    <property type="term" value="C:cytoplasm"/>
    <property type="evidence" value="ECO:0007669"/>
    <property type="project" value="TreeGrafter"/>
</dbReference>
<evidence type="ECO:0000313" key="3">
    <source>
        <dbReference type="Proteomes" id="UP000076021"/>
    </source>
</evidence>
<dbReference type="Gene3D" id="3.40.630.30">
    <property type="match status" value="1"/>
</dbReference>
<keyword evidence="2" id="KW-0808">Transferase</keyword>
<dbReference type="RefSeq" id="WP_066791959.1">
    <property type="nucleotide sequence ID" value="NZ_CP014806.1"/>
</dbReference>
<reference evidence="2 3" key="1">
    <citation type="journal article" date="2016" name="Genome Announc.">
        <title>Whole-Genome Sequence of Rummeliibacillus stabekisii Strain PP9 Isolated from Antarctic Soil.</title>
        <authorList>
            <person name="da Mota F.F."/>
            <person name="Vollu R.E."/>
            <person name="Jurelevicius D."/>
            <person name="Seldin L."/>
        </authorList>
    </citation>
    <scope>NUCLEOTIDE SEQUENCE [LARGE SCALE GENOMIC DNA]</scope>
    <source>
        <strain evidence="2 3">PP9</strain>
    </source>
</reference>
<dbReference type="AlphaFoldDB" id="A0A143HH74"/>
<dbReference type="InterPro" id="IPR000182">
    <property type="entry name" value="GNAT_dom"/>
</dbReference>
<dbReference type="CDD" id="cd04301">
    <property type="entry name" value="NAT_SF"/>
    <property type="match status" value="1"/>
</dbReference>
<organism evidence="2 3">
    <name type="scientific">Rummeliibacillus stabekisii</name>
    <dbReference type="NCBI Taxonomy" id="241244"/>
    <lineage>
        <taxon>Bacteria</taxon>
        <taxon>Bacillati</taxon>
        <taxon>Bacillota</taxon>
        <taxon>Bacilli</taxon>
        <taxon>Bacillales</taxon>
        <taxon>Caryophanaceae</taxon>
        <taxon>Rummeliibacillus</taxon>
    </lineage>
</organism>
<evidence type="ECO:0000313" key="2">
    <source>
        <dbReference type="EMBL" id="AMX01098.1"/>
    </source>
</evidence>